<evidence type="ECO:0000313" key="1">
    <source>
        <dbReference type="EMBL" id="PQQ07606.1"/>
    </source>
</evidence>
<organism evidence="1 2">
    <name type="scientific">Prunus yedoensis var. nudiflora</name>
    <dbReference type="NCBI Taxonomy" id="2094558"/>
    <lineage>
        <taxon>Eukaryota</taxon>
        <taxon>Viridiplantae</taxon>
        <taxon>Streptophyta</taxon>
        <taxon>Embryophyta</taxon>
        <taxon>Tracheophyta</taxon>
        <taxon>Spermatophyta</taxon>
        <taxon>Magnoliopsida</taxon>
        <taxon>eudicotyledons</taxon>
        <taxon>Gunneridae</taxon>
        <taxon>Pentapetalae</taxon>
        <taxon>rosids</taxon>
        <taxon>fabids</taxon>
        <taxon>Rosales</taxon>
        <taxon>Rosaceae</taxon>
        <taxon>Amygdaloideae</taxon>
        <taxon>Amygdaleae</taxon>
        <taxon>Prunus</taxon>
    </lineage>
</organism>
<reference evidence="1 2" key="1">
    <citation type="submission" date="2018-02" db="EMBL/GenBank/DDBJ databases">
        <title>Draft genome of wild Prunus yedoensis var. nudiflora.</title>
        <authorList>
            <person name="Baek S."/>
            <person name="Kim J.-H."/>
            <person name="Choi K."/>
            <person name="Kim G.-B."/>
            <person name="Cho A."/>
            <person name="Jang H."/>
            <person name="Shin C.-H."/>
            <person name="Yu H.-J."/>
            <person name="Mun J.-H."/>
        </authorList>
    </citation>
    <scope>NUCLEOTIDE SEQUENCE [LARGE SCALE GENOMIC DNA]</scope>
    <source>
        <strain evidence="2">cv. Jeju island</strain>
        <tissue evidence="1">Leaf</tissue>
    </source>
</reference>
<dbReference type="PANTHER" id="PTHR46935">
    <property type="entry name" value="OS01G0674700 PROTEIN"/>
    <property type="match status" value="1"/>
</dbReference>
<sequence>MKAKNLFYLLEHAFDMSLEAGEIPHTLIFIEMVFQATAQHDYKRAVTLVNAMAHAPFQVSERQWTDLFEKNGDTITQDGLEKLLDALHNCDVGSEATVLNLSRSLLRLCQSYRSRGLSSSPLSAVEPQKHHPWMVIMRKFMICPQHSKY</sequence>
<evidence type="ECO:0008006" key="3">
    <source>
        <dbReference type="Google" id="ProtNLM"/>
    </source>
</evidence>
<dbReference type="STRING" id="2094558.A0A315A0M9"/>
<dbReference type="GO" id="GO:0009507">
    <property type="term" value="C:chloroplast"/>
    <property type="evidence" value="ECO:0007669"/>
    <property type="project" value="TreeGrafter"/>
</dbReference>
<protein>
    <recommendedName>
        <fullName evidence="3">Pentatricopeptide repeat-containing protein</fullName>
    </recommendedName>
</protein>
<keyword evidence="2" id="KW-1185">Reference proteome</keyword>
<comment type="caution">
    <text evidence="1">The sequence shown here is derived from an EMBL/GenBank/DDBJ whole genome shotgun (WGS) entry which is preliminary data.</text>
</comment>
<dbReference type="Proteomes" id="UP000250321">
    <property type="component" value="Unassembled WGS sequence"/>
</dbReference>
<dbReference type="AlphaFoldDB" id="A0A315A0M9"/>
<dbReference type="PANTHER" id="PTHR46935:SF2">
    <property type="entry name" value="PENTACOTRIPEPTIDE-REPEAT REGION OF PRORP DOMAIN-CONTAINING PROTEIN"/>
    <property type="match status" value="1"/>
</dbReference>
<name>A0A315A0M9_PRUYE</name>
<gene>
    <name evidence="1" type="ORF">Pyn_34523</name>
</gene>
<dbReference type="InterPro" id="IPR044645">
    <property type="entry name" value="DG1/EMB2279-like"/>
</dbReference>
<accession>A0A315A0M9</accession>
<dbReference type="OrthoDB" id="1904535at2759"/>
<dbReference type="EMBL" id="PJQY01000843">
    <property type="protein sequence ID" value="PQQ07606.1"/>
    <property type="molecule type" value="Genomic_DNA"/>
</dbReference>
<proteinExistence type="predicted"/>
<evidence type="ECO:0000313" key="2">
    <source>
        <dbReference type="Proteomes" id="UP000250321"/>
    </source>
</evidence>
<dbReference type="GO" id="GO:0009658">
    <property type="term" value="P:chloroplast organization"/>
    <property type="evidence" value="ECO:0007669"/>
    <property type="project" value="InterPro"/>
</dbReference>